<dbReference type="Pfam" id="PF00534">
    <property type="entry name" value="Glycos_transf_1"/>
    <property type="match status" value="1"/>
</dbReference>
<dbReference type="PANTHER" id="PTHR12526">
    <property type="entry name" value="GLYCOSYLTRANSFERASE"/>
    <property type="match status" value="1"/>
</dbReference>
<dbReference type="PANTHER" id="PTHR12526:SF510">
    <property type="entry name" value="D-INOSITOL 3-PHOSPHATE GLYCOSYLTRANSFERASE"/>
    <property type="match status" value="1"/>
</dbReference>
<dbReference type="GO" id="GO:0016757">
    <property type="term" value="F:glycosyltransferase activity"/>
    <property type="evidence" value="ECO:0007669"/>
    <property type="project" value="UniProtKB-KW"/>
</dbReference>
<dbReference type="Gene3D" id="3.40.50.2000">
    <property type="entry name" value="Glycogen Phosphorylase B"/>
    <property type="match status" value="2"/>
</dbReference>
<keyword evidence="2" id="KW-0808">Transferase</keyword>
<dbReference type="Proteomes" id="UP000739538">
    <property type="component" value="Unassembled WGS sequence"/>
</dbReference>
<evidence type="ECO:0000256" key="2">
    <source>
        <dbReference type="ARBA" id="ARBA00022679"/>
    </source>
</evidence>
<organism evidence="5 6">
    <name type="scientific">Eiseniibacteriota bacterium</name>
    <dbReference type="NCBI Taxonomy" id="2212470"/>
    <lineage>
        <taxon>Bacteria</taxon>
        <taxon>Candidatus Eiseniibacteriota</taxon>
    </lineage>
</organism>
<dbReference type="EMBL" id="JAGQHS010000109">
    <property type="protein sequence ID" value="MCA9757616.1"/>
    <property type="molecule type" value="Genomic_DNA"/>
</dbReference>
<reference evidence="5" key="1">
    <citation type="submission" date="2020-04" db="EMBL/GenBank/DDBJ databases">
        <authorList>
            <person name="Zhang T."/>
        </authorList>
    </citation>
    <scope>NUCLEOTIDE SEQUENCE</scope>
    <source>
        <strain evidence="5">HKST-UBA02</strain>
    </source>
</reference>
<keyword evidence="1" id="KW-0328">Glycosyltransferase</keyword>
<accession>A0A956NEV3</accession>
<dbReference type="Pfam" id="PF13439">
    <property type="entry name" value="Glyco_transf_4"/>
    <property type="match status" value="1"/>
</dbReference>
<protein>
    <submittedName>
        <fullName evidence="5">Glycosyltransferase</fullName>
    </submittedName>
</protein>
<feature type="domain" description="Glycosyltransferase subfamily 4-like N-terminal" evidence="4">
    <location>
        <begin position="21"/>
        <end position="170"/>
    </location>
</feature>
<gene>
    <name evidence="5" type="ORF">KDA27_17555</name>
</gene>
<evidence type="ECO:0000256" key="1">
    <source>
        <dbReference type="ARBA" id="ARBA00022676"/>
    </source>
</evidence>
<dbReference type="AlphaFoldDB" id="A0A956NEV3"/>
<sequence>MSRGSARFRVFFLNSVRETSFGGGERWMLTIASALSERGHDVLIGGRAGSSFLQRAEQQGLRTRDVRVRGEADPATLLGLRGLFRQEHPDVVVANFNKDVRLAGIARLPGSKPKVLARNGLAILPNNVRYRHTYFRLADAIVTNTESIRTRYVGYGWVPRERVHVVHNGIQVPSPDGRTPFEIRQSLGLPPLGRWIGAFGRMVTQKRFDLFLEAVAKIREQIPDLQALLVGEGPERDALERLAAEHGLADIVHFAGFQTAVWDWYRACDLVALTSASEGLPNAVLEAMALERPPIAFDVGGVREMIADPSVGRVVPPGDVGALVAAAVLLLSDDETRLAVGKSAARRVMAEFSIEAMATRFESILRGLVGPVEG</sequence>
<evidence type="ECO:0000313" key="5">
    <source>
        <dbReference type="EMBL" id="MCA9757616.1"/>
    </source>
</evidence>
<comment type="caution">
    <text evidence="5">The sequence shown here is derived from an EMBL/GenBank/DDBJ whole genome shotgun (WGS) entry which is preliminary data.</text>
</comment>
<dbReference type="InterPro" id="IPR028098">
    <property type="entry name" value="Glyco_trans_4-like_N"/>
</dbReference>
<dbReference type="SUPFAM" id="SSF53756">
    <property type="entry name" value="UDP-Glycosyltransferase/glycogen phosphorylase"/>
    <property type="match status" value="1"/>
</dbReference>
<proteinExistence type="predicted"/>
<evidence type="ECO:0000313" key="6">
    <source>
        <dbReference type="Proteomes" id="UP000739538"/>
    </source>
</evidence>
<evidence type="ECO:0000259" key="3">
    <source>
        <dbReference type="Pfam" id="PF00534"/>
    </source>
</evidence>
<dbReference type="InterPro" id="IPR001296">
    <property type="entry name" value="Glyco_trans_1"/>
</dbReference>
<evidence type="ECO:0000259" key="4">
    <source>
        <dbReference type="Pfam" id="PF13439"/>
    </source>
</evidence>
<feature type="domain" description="Glycosyl transferase family 1" evidence="3">
    <location>
        <begin position="182"/>
        <end position="346"/>
    </location>
</feature>
<reference evidence="5" key="2">
    <citation type="journal article" date="2021" name="Microbiome">
        <title>Successional dynamics and alternative stable states in a saline activated sludge microbial community over 9 years.</title>
        <authorList>
            <person name="Wang Y."/>
            <person name="Ye J."/>
            <person name="Ju F."/>
            <person name="Liu L."/>
            <person name="Boyd J.A."/>
            <person name="Deng Y."/>
            <person name="Parks D.H."/>
            <person name="Jiang X."/>
            <person name="Yin X."/>
            <person name="Woodcroft B.J."/>
            <person name="Tyson G.W."/>
            <person name="Hugenholtz P."/>
            <person name="Polz M.F."/>
            <person name="Zhang T."/>
        </authorList>
    </citation>
    <scope>NUCLEOTIDE SEQUENCE</scope>
    <source>
        <strain evidence="5">HKST-UBA02</strain>
    </source>
</reference>
<dbReference type="CDD" id="cd03811">
    <property type="entry name" value="GT4_GT28_WabH-like"/>
    <property type="match status" value="1"/>
</dbReference>
<name>A0A956NEV3_UNCEI</name>